<dbReference type="Gene3D" id="3.40.190.10">
    <property type="entry name" value="Periplasmic binding protein-like II"/>
    <property type="match status" value="1"/>
</dbReference>
<reference key="1">
    <citation type="journal article" date="1995" name="Biochem. J.">
        <title>Prephenate dehydratase of the actinomycete Amycolatopsis methanolica: purification and characterization of wild-type and deregulated mutant proteins.</title>
        <authorList>
            <person name="Euverink G.J."/>
            <person name="Wolters D.J."/>
            <person name="Dijkhuizen L."/>
        </authorList>
    </citation>
    <scope>PROTEIN SEQUENCE</scope>
</reference>
<dbReference type="InterPro" id="IPR001086">
    <property type="entry name" value="Preph_deHydtase"/>
</dbReference>
<organism>
    <name type="scientific">Amycolatopsis methanolica</name>
    <dbReference type="NCBI Taxonomy" id="1814"/>
    <lineage>
        <taxon>Bacteria</taxon>
        <taxon>Bacillati</taxon>
        <taxon>Actinomycetota</taxon>
        <taxon>Actinomycetes</taxon>
        <taxon>Pseudonocardiales</taxon>
        <taxon>Pseudonocardiaceae</taxon>
        <taxon>Amycolatopsis</taxon>
        <taxon>Amycolatopsis methanolica group</taxon>
    </lineage>
</organism>
<accession>Q9R4M5</accession>
<dbReference type="GO" id="GO:0009094">
    <property type="term" value="P:L-phenylalanine biosynthetic process"/>
    <property type="evidence" value="ECO:0007669"/>
    <property type="project" value="UniProtKB-UniPathway"/>
</dbReference>
<feature type="domain" description="Prephenate dehydratase" evidence="1">
    <location>
        <begin position="2"/>
        <end position="35"/>
    </location>
</feature>
<protein>
    <submittedName>
        <fullName>Prephenate dehydratase</fullName>
    </submittedName>
</protein>
<dbReference type="AlphaFoldDB" id="Q9R4M5"/>
<dbReference type="GO" id="GO:0004664">
    <property type="term" value="F:prephenate dehydratase activity"/>
    <property type="evidence" value="ECO:0007669"/>
    <property type="project" value="InterPro"/>
</dbReference>
<evidence type="ECO:0000259" key="1">
    <source>
        <dbReference type="PROSITE" id="PS51171"/>
    </source>
</evidence>
<sequence>SRIAYFGPVGTFTGEAARTFMAAGDELVAAETIPK</sequence>
<name>Q9R4M5_AMYME</name>
<dbReference type="PROSITE" id="PS51171">
    <property type="entry name" value="PREPHENATE_DEHYDR_3"/>
    <property type="match status" value="1"/>
</dbReference>
<proteinExistence type="predicted"/>
<dbReference type="UniPathway" id="UPA00121">
    <property type="reaction ID" value="UER00345"/>
</dbReference>